<name>A0AAD7JZJ2_9AGAR</name>
<dbReference type="Proteomes" id="UP001215598">
    <property type="component" value="Unassembled WGS sequence"/>
</dbReference>
<protein>
    <submittedName>
        <fullName evidence="2">Uncharacterized protein</fullName>
    </submittedName>
</protein>
<comment type="caution">
    <text evidence="2">The sequence shown here is derived from an EMBL/GenBank/DDBJ whole genome shotgun (WGS) entry which is preliminary data.</text>
</comment>
<sequence>MLTVAMRRRFGLVEHLLAILVRVEGERVAGLLGCASLGLKLKNGGNAVCYALERVAHLLGRRFRPFRSIGNRPAKKRRKRTDFKAAPALSQSESI</sequence>
<reference evidence="2" key="1">
    <citation type="submission" date="2023-03" db="EMBL/GenBank/DDBJ databases">
        <title>Massive genome expansion in bonnet fungi (Mycena s.s.) driven by repeated elements and novel gene families across ecological guilds.</title>
        <authorList>
            <consortium name="Lawrence Berkeley National Laboratory"/>
            <person name="Harder C.B."/>
            <person name="Miyauchi S."/>
            <person name="Viragh M."/>
            <person name="Kuo A."/>
            <person name="Thoen E."/>
            <person name="Andreopoulos B."/>
            <person name="Lu D."/>
            <person name="Skrede I."/>
            <person name="Drula E."/>
            <person name="Henrissat B."/>
            <person name="Morin E."/>
            <person name="Kohler A."/>
            <person name="Barry K."/>
            <person name="LaButti K."/>
            <person name="Morin E."/>
            <person name="Salamov A."/>
            <person name="Lipzen A."/>
            <person name="Mereny Z."/>
            <person name="Hegedus B."/>
            <person name="Baldrian P."/>
            <person name="Stursova M."/>
            <person name="Weitz H."/>
            <person name="Taylor A."/>
            <person name="Grigoriev I.V."/>
            <person name="Nagy L.G."/>
            <person name="Martin F."/>
            <person name="Kauserud H."/>
        </authorList>
    </citation>
    <scope>NUCLEOTIDE SEQUENCE</scope>
    <source>
        <strain evidence="2">CBHHK182m</strain>
    </source>
</reference>
<dbReference type="EMBL" id="JARKIB010000011">
    <property type="protein sequence ID" value="KAJ7775074.1"/>
    <property type="molecule type" value="Genomic_DNA"/>
</dbReference>
<accession>A0AAD7JZJ2</accession>
<evidence type="ECO:0000313" key="2">
    <source>
        <dbReference type="EMBL" id="KAJ7775074.1"/>
    </source>
</evidence>
<keyword evidence="3" id="KW-1185">Reference proteome</keyword>
<dbReference type="AlphaFoldDB" id="A0AAD7JZJ2"/>
<proteinExistence type="predicted"/>
<feature type="region of interest" description="Disordered" evidence="1">
    <location>
        <begin position="69"/>
        <end position="95"/>
    </location>
</feature>
<evidence type="ECO:0000256" key="1">
    <source>
        <dbReference type="SAM" id="MobiDB-lite"/>
    </source>
</evidence>
<gene>
    <name evidence="2" type="ORF">B0H16DRAFT_1509447</name>
</gene>
<organism evidence="2 3">
    <name type="scientific">Mycena metata</name>
    <dbReference type="NCBI Taxonomy" id="1033252"/>
    <lineage>
        <taxon>Eukaryota</taxon>
        <taxon>Fungi</taxon>
        <taxon>Dikarya</taxon>
        <taxon>Basidiomycota</taxon>
        <taxon>Agaricomycotina</taxon>
        <taxon>Agaricomycetes</taxon>
        <taxon>Agaricomycetidae</taxon>
        <taxon>Agaricales</taxon>
        <taxon>Marasmiineae</taxon>
        <taxon>Mycenaceae</taxon>
        <taxon>Mycena</taxon>
    </lineage>
</organism>
<evidence type="ECO:0000313" key="3">
    <source>
        <dbReference type="Proteomes" id="UP001215598"/>
    </source>
</evidence>